<organism evidence="1 2">
    <name type="scientific">Alternaria burnsii</name>
    <dbReference type="NCBI Taxonomy" id="1187904"/>
    <lineage>
        <taxon>Eukaryota</taxon>
        <taxon>Fungi</taxon>
        <taxon>Dikarya</taxon>
        <taxon>Ascomycota</taxon>
        <taxon>Pezizomycotina</taxon>
        <taxon>Dothideomycetes</taxon>
        <taxon>Pleosporomycetidae</taxon>
        <taxon>Pleosporales</taxon>
        <taxon>Pleosporineae</taxon>
        <taxon>Pleosporaceae</taxon>
        <taxon>Alternaria</taxon>
        <taxon>Alternaria sect. Alternaria</taxon>
    </lineage>
</organism>
<dbReference type="OrthoDB" id="3790284at2759"/>
<evidence type="ECO:0000313" key="1">
    <source>
        <dbReference type="EMBL" id="KAF7679531.1"/>
    </source>
</evidence>
<dbReference type="EMBL" id="JAAABM010000003">
    <property type="protein sequence ID" value="KAF7679531.1"/>
    <property type="molecule type" value="Genomic_DNA"/>
</dbReference>
<dbReference type="Proteomes" id="UP000596902">
    <property type="component" value="Unassembled WGS sequence"/>
</dbReference>
<name>A0A8H7B926_9PLEO</name>
<reference evidence="1" key="1">
    <citation type="submission" date="2020-01" db="EMBL/GenBank/DDBJ databases">
        <authorList>
            <person name="Feng Z.H.Z."/>
        </authorList>
    </citation>
    <scope>NUCLEOTIDE SEQUENCE</scope>
    <source>
        <strain evidence="1">CBS107.38</strain>
    </source>
</reference>
<gene>
    <name evidence="1" type="ORF">GT037_003279</name>
</gene>
<dbReference type="GeneID" id="62201504"/>
<keyword evidence="2" id="KW-1185">Reference proteome</keyword>
<comment type="caution">
    <text evidence="1">The sequence shown here is derived from an EMBL/GenBank/DDBJ whole genome shotgun (WGS) entry which is preliminary data.</text>
</comment>
<protein>
    <submittedName>
        <fullName evidence="1">Uncharacterized protein</fullName>
    </submittedName>
</protein>
<accession>A0A8H7B926</accession>
<dbReference type="RefSeq" id="XP_038789604.1">
    <property type="nucleotide sequence ID" value="XM_038928326.1"/>
</dbReference>
<sequence length="90" mass="9479">MGFFVPLALLIAAVWCTVGILLAKWLKQSGHARPFKGRTFSSRELYGGGVGYGRVENSFGQGAASEGRGQEGRERGVGIPLTGVGRVKGV</sequence>
<reference evidence="1" key="2">
    <citation type="submission" date="2020-08" db="EMBL/GenBank/DDBJ databases">
        <title>Draft Genome Sequence of Cumin Blight Pathogen Alternaria burnsii.</title>
        <authorList>
            <person name="Feng Z."/>
        </authorList>
    </citation>
    <scope>NUCLEOTIDE SEQUENCE</scope>
    <source>
        <strain evidence="1">CBS107.38</strain>
    </source>
</reference>
<dbReference type="AlphaFoldDB" id="A0A8H7B926"/>
<proteinExistence type="predicted"/>
<evidence type="ECO:0000313" key="2">
    <source>
        <dbReference type="Proteomes" id="UP000596902"/>
    </source>
</evidence>